<dbReference type="Proteomes" id="UP001172743">
    <property type="component" value="Unassembled WGS sequence"/>
</dbReference>
<name>A0ABT8GKG4_9BACL</name>
<evidence type="ECO:0000256" key="1">
    <source>
        <dbReference type="SAM" id="MobiDB-lite"/>
    </source>
</evidence>
<evidence type="ECO:0000256" key="2">
    <source>
        <dbReference type="SAM" id="SignalP"/>
    </source>
</evidence>
<dbReference type="InterPro" id="IPR009739">
    <property type="entry name" value="LprI-like_N"/>
</dbReference>
<reference evidence="4" key="1">
    <citation type="submission" date="2023-07" db="EMBL/GenBank/DDBJ databases">
        <title>Ureibacillus sp. isolated from freshwater well.</title>
        <authorList>
            <person name="Kirdat K."/>
            <person name="Bhatt A."/>
            <person name="Teware R."/>
            <person name="Bhavsar Y."/>
            <person name="Yadav A."/>
        </authorList>
    </citation>
    <scope>NUCLEOTIDE SEQUENCE</scope>
    <source>
        <strain evidence="4">BA0131</strain>
    </source>
</reference>
<feature type="compositionally biased region" description="Low complexity" evidence="1">
    <location>
        <begin position="58"/>
        <end position="73"/>
    </location>
</feature>
<protein>
    <submittedName>
        <fullName evidence="4">Lysozyme inhibitor LprI family protein</fullName>
    </submittedName>
</protein>
<feature type="domain" description="Lysozyme inhibitor LprI-like N-terminal" evidence="3">
    <location>
        <begin position="117"/>
        <end position="205"/>
    </location>
</feature>
<dbReference type="PANTHER" id="PTHR39176">
    <property type="entry name" value="PERIPLASMIC PROTEIN-RELATED"/>
    <property type="match status" value="1"/>
</dbReference>
<dbReference type="Gene3D" id="1.20.1270.180">
    <property type="match status" value="1"/>
</dbReference>
<feature type="signal peptide" evidence="2">
    <location>
        <begin position="1"/>
        <end position="20"/>
    </location>
</feature>
<feature type="chain" id="PRO_5046195060" evidence="2">
    <location>
        <begin position="21"/>
        <end position="212"/>
    </location>
</feature>
<comment type="caution">
    <text evidence="4">The sequence shown here is derived from an EMBL/GenBank/DDBJ whole genome shotgun (WGS) entry which is preliminary data.</text>
</comment>
<keyword evidence="5" id="KW-1185">Reference proteome</keyword>
<feature type="region of interest" description="Disordered" evidence="1">
    <location>
        <begin position="26"/>
        <end position="95"/>
    </location>
</feature>
<gene>
    <name evidence="4" type="ORF">QYB95_00070</name>
</gene>
<accession>A0ABT8GKG4</accession>
<dbReference type="EMBL" id="JAUHTQ010000001">
    <property type="protein sequence ID" value="MDN4491917.1"/>
    <property type="molecule type" value="Genomic_DNA"/>
</dbReference>
<dbReference type="PROSITE" id="PS51257">
    <property type="entry name" value="PROKAR_LIPOPROTEIN"/>
    <property type="match status" value="1"/>
</dbReference>
<dbReference type="RefSeq" id="WP_301136036.1">
    <property type="nucleotide sequence ID" value="NZ_JAUHTQ010000001.1"/>
</dbReference>
<organism evidence="4 5">
    <name type="scientific">Ureibacillus aquaedulcis</name>
    <dbReference type="NCBI Taxonomy" id="3058421"/>
    <lineage>
        <taxon>Bacteria</taxon>
        <taxon>Bacillati</taxon>
        <taxon>Bacillota</taxon>
        <taxon>Bacilli</taxon>
        <taxon>Bacillales</taxon>
        <taxon>Caryophanaceae</taxon>
        <taxon>Ureibacillus</taxon>
    </lineage>
</organism>
<proteinExistence type="predicted"/>
<dbReference type="PANTHER" id="PTHR39176:SF1">
    <property type="entry name" value="PERIPLASMIC PROTEIN"/>
    <property type="match status" value="1"/>
</dbReference>
<evidence type="ECO:0000313" key="4">
    <source>
        <dbReference type="EMBL" id="MDN4491917.1"/>
    </source>
</evidence>
<keyword evidence="2" id="KW-0732">Signal</keyword>
<dbReference type="Pfam" id="PF07007">
    <property type="entry name" value="LprI"/>
    <property type="match status" value="1"/>
</dbReference>
<feature type="compositionally biased region" description="Polar residues" evidence="1">
    <location>
        <begin position="77"/>
        <end position="92"/>
    </location>
</feature>
<evidence type="ECO:0000313" key="5">
    <source>
        <dbReference type="Proteomes" id="UP001172743"/>
    </source>
</evidence>
<sequence length="212" mass="24202">MKNSRKFLMGMVTVFFVLLAACGNSPDDVNASLDNDPQNNDSTEDRSDDSTEIDLPKNTVSNTDNSNSTATVDPSKNDPTQVEDSSAENTKASLKEEYLKKLNNMKKETDDKRNNPPDESTYALKNVEGEIHDIWDGLLNEIYGVLKQELPQQEMEQLREAQRKWLNYRDRTALEASLKYKGGTMEHLEYAIVLNNLTEARCFKLVEDYMEY</sequence>
<evidence type="ECO:0000259" key="3">
    <source>
        <dbReference type="Pfam" id="PF07007"/>
    </source>
</evidence>